<evidence type="ECO:0000313" key="1">
    <source>
        <dbReference type="EMBL" id="PVI06753.1"/>
    </source>
</evidence>
<name>A0A2V1E855_9PLEO</name>
<dbReference type="Proteomes" id="UP000244855">
    <property type="component" value="Unassembled WGS sequence"/>
</dbReference>
<evidence type="ECO:0000313" key="2">
    <source>
        <dbReference type="Proteomes" id="UP000244855"/>
    </source>
</evidence>
<sequence length="87" mass="10113">MQAEFKLNRFSRTCASVCLWHHSENCFGYRSYKPSSMVPLRYTIPGFKECCTKLAVSNKLRRYFHTLFSGNFLVPVLQHAVEGTLFD</sequence>
<protein>
    <submittedName>
        <fullName evidence="1">Uncharacterized protein</fullName>
    </submittedName>
</protein>
<dbReference type="AlphaFoldDB" id="A0A2V1E855"/>
<gene>
    <name evidence="1" type="ORF">DM02DRAFT_407502</name>
</gene>
<dbReference type="EMBL" id="KZ805307">
    <property type="protein sequence ID" value="PVI06753.1"/>
    <property type="molecule type" value="Genomic_DNA"/>
</dbReference>
<organism evidence="1 2">
    <name type="scientific">Periconia macrospinosa</name>
    <dbReference type="NCBI Taxonomy" id="97972"/>
    <lineage>
        <taxon>Eukaryota</taxon>
        <taxon>Fungi</taxon>
        <taxon>Dikarya</taxon>
        <taxon>Ascomycota</taxon>
        <taxon>Pezizomycotina</taxon>
        <taxon>Dothideomycetes</taxon>
        <taxon>Pleosporomycetidae</taxon>
        <taxon>Pleosporales</taxon>
        <taxon>Massarineae</taxon>
        <taxon>Periconiaceae</taxon>
        <taxon>Periconia</taxon>
    </lineage>
</organism>
<accession>A0A2V1E855</accession>
<keyword evidence="2" id="KW-1185">Reference proteome</keyword>
<reference evidence="1 2" key="1">
    <citation type="journal article" date="2018" name="Sci. Rep.">
        <title>Comparative genomics provides insights into the lifestyle and reveals functional heterogeneity of dark septate endophytic fungi.</title>
        <authorList>
            <person name="Knapp D.G."/>
            <person name="Nemeth J.B."/>
            <person name="Barry K."/>
            <person name="Hainaut M."/>
            <person name="Henrissat B."/>
            <person name="Johnson J."/>
            <person name="Kuo A."/>
            <person name="Lim J.H.P."/>
            <person name="Lipzen A."/>
            <person name="Nolan M."/>
            <person name="Ohm R.A."/>
            <person name="Tamas L."/>
            <person name="Grigoriev I.V."/>
            <person name="Spatafora J.W."/>
            <person name="Nagy L.G."/>
            <person name="Kovacs G.M."/>
        </authorList>
    </citation>
    <scope>NUCLEOTIDE SEQUENCE [LARGE SCALE GENOMIC DNA]</scope>
    <source>
        <strain evidence="1 2">DSE2036</strain>
    </source>
</reference>
<proteinExistence type="predicted"/>